<dbReference type="InterPro" id="IPR001789">
    <property type="entry name" value="Sig_transdc_resp-reg_receiver"/>
</dbReference>
<dbReference type="CDD" id="cd00156">
    <property type="entry name" value="REC"/>
    <property type="match status" value="1"/>
</dbReference>
<keyword evidence="4" id="KW-1185">Reference proteome</keyword>
<accession>A0ABV9HWJ1</accession>
<name>A0ABV9HWJ1_9FLAO</name>
<organism evidence="3 4">
    <name type="scientific">Dokdonia ponticola</name>
    <dbReference type="NCBI Taxonomy" id="2041041"/>
    <lineage>
        <taxon>Bacteria</taxon>
        <taxon>Pseudomonadati</taxon>
        <taxon>Bacteroidota</taxon>
        <taxon>Flavobacteriia</taxon>
        <taxon>Flavobacteriales</taxon>
        <taxon>Flavobacteriaceae</taxon>
        <taxon>Dokdonia</taxon>
    </lineage>
</organism>
<evidence type="ECO:0000259" key="2">
    <source>
        <dbReference type="PROSITE" id="PS50110"/>
    </source>
</evidence>
<dbReference type="EMBL" id="JBHSFV010000006">
    <property type="protein sequence ID" value="MFC4634541.1"/>
    <property type="molecule type" value="Genomic_DNA"/>
</dbReference>
<gene>
    <name evidence="3" type="ORF">ACFO3O_11520</name>
</gene>
<reference evidence="4" key="1">
    <citation type="journal article" date="2019" name="Int. J. Syst. Evol. Microbiol.">
        <title>The Global Catalogue of Microorganisms (GCM) 10K type strain sequencing project: providing services to taxonomists for standard genome sequencing and annotation.</title>
        <authorList>
            <consortium name="The Broad Institute Genomics Platform"/>
            <consortium name="The Broad Institute Genome Sequencing Center for Infectious Disease"/>
            <person name="Wu L."/>
            <person name="Ma J."/>
        </authorList>
    </citation>
    <scope>NUCLEOTIDE SEQUENCE [LARGE SCALE GENOMIC DNA]</scope>
    <source>
        <strain evidence="4">YJ-61-S</strain>
    </source>
</reference>
<keyword evidence="1" id="KW-0597">Phosphoprotein</keyword>
<dbReference type="PROSITE" id="PS50110">
    <property type="entry name" value="RESPONSE_REGULATORY"/>
    <property type="match status" value="1"/>
</dbReference>
<dbReference type="Gene3D" id="3.40.50.2300">
    <property type="match status" value="1"/>
</dbReference>
<dbReference type="RefSeq" id="WP_379978895.1">
    <property type="nucleotide sequence ID" value="NZ_JBHSFV010000006.1"/>
</dbReference>
<evidence type="ECO:0000313" key="3">
    <source>
        <dbReference type="EMBL" id="MFC4634541.1"/>
    </source>
</evidence>
<protein>
    <submittedName>
        <fullName evidence="3">Response regulator</fullName>
    </submittedName>
</protein>
<dbReference type="Pfam" id="PF00072">
    <property type="entry name" value="Response_reg"/>
    <property type="match status" value="1"/>
</dbReference>
<dbReference type="Proteomes" id="UP001596043">
    <property type="component" value="Unassembled WGS sequence"/>
</dbReference>
<dbReference type="SUPFAM" id="SSF52172">
    <property type="entry name" value="CheY-like"/>
    <property type="match status" value="1"/>
</dbReference>
<feature type="domain" description="Response regulatory" evidence="2">
    <location>
        <begin position="4"/>
        <end position="134"/>
    </location>
</feature>
<sequence>MKRKILLVEDEAIVRDAYVSVFKDIEQSGTYTFSIHQCSSCQEAFYVLKEQKQVFDLVFLDVRIPPDPHNGWTSGIDIGRYIRENNTKTQILMISSVVNQDVYQEVLNDVYPELYLLKYELTTAVLKETVEKILHKDFVLKTNEKNHYGLNTDILELLDIDIIDLKLLNELSLGATTKELEKIIHVSKRTIEYRKKALKEKLDVSNGSTRDLIVKAKELKLIS</sequence>
<feature type="modified residue" description="4-aspartylphosphate" evidence="1">
    <location>
        <position position="61"/>
    </location>
</feature>
<evidence type="ECO:0000313" key="4">
    <source>
        <dbReference type="Proteomes" id="UP001596043"/>
    </source>
</evidence>
<evidence type="ECO:0000256" key="1">
    <source>
        <dbReference type="PROSITE-ProRule" id="PRU00169"/>
    </source>
</evidence>
<dbReference type="SMART" id="SM00448">
    <property type="entry name" value="REC"/>
    <property type="match status" value="1"/>
</dbReference>
<proteinExistence type="predicted"/>
<comment type="caution">
    <text evidence="3">The sequence shown here is derived from an EMBL/GenBank/DDBJ whole genome shotgun (WGS) entry which is preliminary data.</text>
</comment>
<dbReference type="InterPro" id="IPR011006">
    <property type="entry name" value="CheY-like_superfamily"/>
</dbReference>